<protein>
    <submittedName>
        <fullName evidence="1">Uncharacterized protein</fullName>
    </submittedName>
</protein>
<name>A0ABT6EW22_9SYNE</name>
<gene>
    <name evidence="1" type="ORF">L3556_03385</name>
</gene>
<sequence>MKSYLHKIEPLSPLIRCWPYPYLAGLSLSNDAEFMSFDFFDTLMKFLNTKTLTPLGKGLGLDISSSFFFYSAHPYNFSYFDGHNINAPCKDYYSRINEYLQSGWLDTIHAYGDFDTVGGFSRAHAIRCFDILANIGVSIPIFTNHGGVENIQNIGRDALYHQGDIKHSQAYHADLLAQHGIRYVWTDSMLTQQIEKQRINLRLRLSLIKKSILKKKMQKNTAYFIESNDISCPIKLQDESIFIGFQRFRSTGKNAPNLSSLAYQLHQIPWSDFYKYHMGIIFYQHFGVIYRNAGKCFPATIDAIKEHPETYLTPFYFLKNEKISGKLWIASLESFLNYVSMIRTTTVTQEVDGVYCLHNENLKNCFNVMEAQKYYMGLTIYIDPSKSIQIKSENKKLKIDYNGPDEMGRYSCTVSFLRKNNIWL</sequence>
<proteinExistence type="predicted"/>
<organism evidence="1 2">
    <name type="scientific">Candidatus Synechococcus calcipolaris G9</name>
    <dbReference type="NCBI Taxonomy" id="1497997"/>
    <lineage>
        <taxon>Bacteria</taxon>
        <taxon>Bacillati</taxon>
        <taxon>Cyanobacteriota</taxon>
        <taxon>Cyanophyceae</taxon>
        <taxon>Synechococcales</taxon>
        <taxon>Synechococcaceae</taxon>
        <taxon>Synechococcus</taxon>
    </lineage>
</organism>
<evidence type="ECO:0000313" key="1">
    <source>
        <dbReference type="EMBL" id="MDG2989980.1"/>
    </source>
</evidence>
<accession>A0ABT6EW22</accession>
<dbReference type="RefSeq" id="WP_277865904.1">
    <property type="nucleotide sequence ID" value="NZ_JAKKUT010000002.1"/>
</dbReference>
<reference evidence="1" key="2">
    <citation type="submission" date="2022-01" db="EMBL/GenBank/DDBJ databases">
        <authorList>
            <person name="Zivanovic Y."/>
            <person name="Moreira D."/>
            <person name="Lopez-Garcia P."/>
        </authorList>
    </citation>
    <scope>NUCLEOTIDE SEQUENCE</scope>
    <source>
        <strain evidence="1">G9</strain>
    </source>
</reference>
<reference evidence="1" key="1">
    <citation type="journal article" date="2022" name="Genome Biol. Evol.">
        <title>A New Gene Family Diagnostic for Intracellular Biomineralization of Amorphous Ca Carbonates by Cyanobacteria.</title>
        <authorList>
            <person name="Benzerara K."/>
            <person name="Duprat E."/>
            <person name="Bitard-Feildel T."/>
            <person name="Caumes G."/>
            <person name="Cassier-Chauvat C."/>
            <person name="Chauvat F."/>
            <person name="Dezi M."/>
            <person name="Diop S.I."/>
            <person name="Gaschignard G."/>
            <person name="Gorgen S."/>
            <person name="Gugger M."/>
            <person name="Lopez-Garcia P."/>
            <person name="Millet M."/>
            <person name="Skouri-Panet F."/>
            <person name="Moreira D."/>
            <person name="Callebaut I."/>
        </authorList>
    </citation>
    <scope>NUCLEOTIDE SEQUENCE</scope>
    <source>
        <strain evidence="1">G9</strain>
    </source>
</reference>
<dbReference type="EMBL" id="JAKKUT010000002">
    <property type="protein sequence ID" value="MDG2989980.1"/>
    <property type="molecule type" value="Genomic_DNA"/>
</dbReference>
<comment type="caution">
    <text evidence="1">The sequence shown here is derived from an EMBL/GenBank/DDBJ whole genome shotgun (WGS) entry which is preliminary data.</text>
</comment>
<dbReference type="Proteomes" id="UP001154265">
    <property type="component" value="Unassembled WGS sequence"/>
</dbReference>
<evidence type="ECO:0000313" key="2">
    <source>
        <dbReference type="Proteomes" id="UP001154265"/>
    </source>
</evidence>
<keyword evidence="2" id="KW-1185">Reference proteome</keyword>